<evidence type="ECO:0000256" key="9">
    <source>
        <dbReference type="ARBA" id="ARBA00023277"/>
    </source>
</evidence>
<feature type="signal peptide" evidence="14">
    <location>
        <begin position="1"/>
        <end position="32"/>
    </location>
</feature>
<dbReference type="InterPro" id="IPR036861">
    <property type="entry name" value="Endochitinase-like_sf"/>
</dbReference>
<evidence type="ECO:0000256" key="5">
    <source>
        <dbReference type="ARBA" id="ARBA00022525"/>
    </source>
</evidence>
<feature type="domain" description="Chitin-binding type-1" evidence="15">
    <location>
        <begin position="80"/>
        <end position="128"/>
    </location>
</feature>
<evidence type="ECO:0000256" key="7">
    <source>
        <dbReference type="ARBA" id="ARBA00022801"/>
    </source>
</evidence>
<dbReference type="GO" id="GO:0000272">
    <property type="term" value="P:polysaccharide catabolic process"/>
    <property type="evidence" value="ECO:0007669"/>
    <property type="project" value="UniProtKB-KW"/>
</dbReference>
<keyword evidence="10 13" id="KW-0326">Glycosidase</keyword>
<evidence type="ECO:0000256" key="12">
    <source>
        <dbReference type="PROSITE-ProRule" id="PRU00261"/>
    </source>
</evidence>
<comment type="subcellular location">
    <subcellularLocation>
        <location evidence="2">Secreted</location>
    </subcellularLocation>
</comment>
<dbReference type="CDD" id="cd00035">
    <property type="entry name" value="ChtBD1"/>
    <property type="match status" value="1"/>
</dbReference>
<dbReference type="EMBL" id="JAULSW010000001">
    <property type="protein sequence ID" value="KAK3395013.1"/>
    <property type="molecule type" value="Genomic_DNA"/>
</dbReference>
<evidence type="ECO:0000313" key="17">
    <source>
        <dbReference type="EMBL" id="KAK3395013.1"/>
    </source>
</evidence>
<dbReference type="InterPro" id="IPR017853">
    <property type="entry name" value="GH"/>
</dbReference>
<evidence type="ECO:0000256" key="4">
    <source>
        <dbReference type="ARBA" id="ARBA00012729"/>
    </source>
</evidence>
<dbReference type="PANTHER" id="PTHR11177">
    <property type="entry name" value="CHITINASE"/>
    <property type="match status" value="1"/>
</dbReference>
<keyword evidence="9" id="KW-0119">Carbohydrate metabolism</keyword>
<keyword evidence="18" id="KW-1185">Reference proteome</keyword>
<keyword evidence="11" id="KW-0624">Polysaccharide degradation</keyword>
<dbReference type="InterPro" id="IPR001579">
    <property type="entry name" value="Glyco_hydro_18_chit_AS"/>
</dbReference>
<evidence type="ECO:0000259" key="16">
    <source>
        <dbReference type="PROSITE" id="PS51910"/>
    </source>
</evidence>
<comment type="caution">
    <text evidence="12">Lacks conserved residue(s) required for the propagation of feature annotation.</text>
</comment>
<comment type="caution">
    <text evidence="17">The sequence shown here is derived from an EMBL/GenBank/DDBJ whole genome shotgun (WGS) entry which is preliminary data.</text>
</comment>
<dbReference type="Gene3D" id="3.30.60.10">
    <property type="entry name" value="Endochitinase-like"/>
    <property type="match status" value="1"/>
</dbReference>
<dbReference type="SMART" id="SM00636">
    <property type="entry name" value="Glyco_18"/>
    <property type="match status" value="1"/>
</dbReference>
<organism evidence="17 18">
    <name type="scientific">Podospora didyma</name>
    <dbReference type="NCBI Taxonomy" id="330526"/>
    <lineage>
        <taxon>Eukaryota</taxon>
        <taxon>Fungi</taxon>
        <taxon>Dikarya</taxon>
        <taxon>Ascomycota</taxon>
        <taxon>Pezizomycotina</taxon>
        <taxon>Sordariomycetes</taxon>
        <taxon>Sordariomycetidae</taxon>
        <taxon>Sordariales</taxon>
        <taxon>Podosporaceae</taxon>
        <taxon>Podospora</taxon>
    </lineage>
</organism>
<dbReference type="InterPro" id="IPR001223">
    <property type="entry name" value="Glyco_hydro18_cat"/>
</dbReference>
<dbReference type="SMART" id="SM00270">
    <property type="entry name" value="ChtBD1"/>
    <property type="match status" value="2"/>
</dbReference>
<feature type="domain" description="GH18" evidence="16">
    <location>
        <begin position="134"/>
        <end position="490"/>
    </location>
</feature>
<proteinExistence type="inferred from homology"/>
<evidence type="ECO:0000256" key="13">
    <source>
        <dbReference type="RuleBase" id="RU000489"/>
    </source>
</evidence>
<dbReference type="PROSITE" id="PS00026">
    <property type="entry name" value="CHIT_BIND_I_1"/>
    <property type="match status" value="1"/>
</dbReference>
<dbReference type="GO" id="GO:0008843">
    <property type="term" value="F:endochitinase activity"/>
    <property type="evidence" value="ECO:0007669"/>
    <property type="project" value="UniProtKB-EC"/>
</dbReference>
<keyword evidence="12" id="KW-1015">Disulfide bond</keyword>
<dbReference type="AlphaFoldDB" id="A0AAE0P7W8"/>
<feature type="chain" id="PRO_5042286641" description="chitinase" evidence="14">
    <location>
        <begin position="33"/>
        <end position="517"/>
    </location>
</feature>
<evidence type="ECO:0000256" key="2">
    <source>
        <dbReference type="ARBA" id="ARBA00004613"/>
    </source>
</evidence>
<dbReference type="InterPro" id="IPR001002">
    <property type="entry name" value="Chitin-bd_1"/>
</dbReference>
<dbReference type="EC" id="3.2.1.14" evidence="4"/>
<dbReference type="InterPro" id="IPR050314">
    <property type="entry name" value="Glycosyl_Hydrlase_18"/>
</dbReference>
<keyword evidence="7 13" id="KW-0378">Hydrolase</keyword>
<dbReference type="PROSITE" id="PS51910">
    <property type="entry name" value="GH18_2"/>
    <property type="match status" value="1"/>
</dbReference>
<evidence type="ECO:0000256" key="8">
    <source>
        <dbReference type="ARBA" id="ARBA00023024"/>
    </source>
</evidence>
<evidence type="ECO:0000256" key="3">
    <source>
        <dbReference type="ARBA" id="ARBA00008682"/>
    </source>
</evidence>
<evidence type="ECO:0000256" key="11">
    <source>
        <dbReference type="ARBA" id="ARBA00023326"/>
    </source>
</evidence>
<dbReference type="PROSITE" id="PS01095">
    <property type="entry name" value="GH18_1"/>
    <property type="match status" value="1"/>
</dbReference>
<dbReference type="InterPro" id="IPR018371">
    <property type="entry name" value="Chitin-binding_1_CS"/>
</dbReference>
<reference evidence="17" key="1">
    <citation type="journal article" date="2023" name="Mol. Phylogenet. Evol.">
        <title>Genome-scale phylogeny and comparative genomics of the fungal order Sordariales.</title>
        <authorList>
            <person name="Hensen N."/>
            <person name="Bonometti L."/>
            <person name="Westerberg I."/>
            <person name="Brannstrom I.O."/>
            <person name="Guillou S."/>
            <person name="Cros-Aarteil S."/>
            <person name="Calhoun S."/>
            <person name="Haridas S."/>
            <person name="Kuo A."/>
            <person name="Mondo S."/>
            <person name="Pangilinan J."/>
            <person name="Riley R."/>
            <person name="LaButti K."/>
            <person name="Andreopoulos B."/>
            <person name="Lipzen A."/>
            <person name="Chen C."/>
            <person name="Yan M."/>
            <person name="Daum C."/>
            <person name="Ng V."/>
            <person name="Clum A."/>
            <person name="Steindorff A."/>
            <person name="Ohm R.A."/>
            <person name="Martin F."/>
            <person name="Silar P."/>
            <person name="Natvig D.O."/>
            <person name="Lalanne C."/>
            <person name="Gautier V."/>
            <person name="Ament-Velasquez S.L."/>
            <person name="Kruys A."/>
            <person name="Hutchinson M.I."/>
            <person name="Powell A.J."/>
            <person name="Barry K."/>
            <person name="Miller A.N."/>
            <person name="Grigoriev I.V."/>
            <person name="Debuchy R."/>
            <person name="Gladieux P."/>
            <person name="Hiltunen Thoren M."/>
            <person name="Johannesson H."/>
        </authorList>
    </citation>
    <scope>NUCLEOTIDE SEQUENCE</scope>
    <source>
        <strain evidence="17">CBS 232.78</strain>
    </source>
</reference>
<dbReference type="SUPFAM" id="SSF51445">
    <property type="entry name" value="(Trans)glycosidases"/>
    <property type="match status" value="1"/>
</dbReference>
<keyword evidence="8" id="KW-0146">Chitin degradation</keyword>
<dbReference type="Gene3D" id="3.10.50.10">
    <property type="match status" value="1"/>
</dbReference>
<evidence type="ECO:0000259" key="15">
    <source>
        <dbReference type="PROSITE" id="PS50941"/>
    </source>
</evidence>
<dbReference type="GO" id="GO:0008061">
    <property type="term" value="F:chitin binding"/>
    <property type="evidence" value="ECO:0007669"/>
    <property type="project" value="UniProtKB-UniRule"/>
</dbReference>
<feature type="disulfide bond" evidence="12">
    <location>
        <begin position="102"/>
        <end position="116"/>
    </location>
</feature>
<feature type="disulfide bond" evidence="12">
    <location>
        <begin position="97"/>
        <end position="109"/>
    </location>
</feature>
<dbReference type="Proteomes" id="UP001285441">
    <property type="component" value="Unassembled WGS sequence"/>
</dbReference>
<dbReference type="Pfam" id="PF00187">
    <property type="entry name" value="Chitin_bind_1"/>
    <property type="match status" value="1"/>
</dbReference>
<dbReference type="PROSITE" id="PS50941">
    <property type="entry name" value="CHIT_BIND_I_2"/>
    <property type="match status" value="1"/>
</dbReference>
<evidence type="ECO:0000313" key="18">
    <source>
        <dbReference type="Proteomes" id="UP001285441"/>
    </source>
</evidence>
<dbReference type="Pfam" id="PF00704">
    <property type="entry name" value="Glyco_hydro_18"/>
    <property type="match status" value="1"/>
</dbReference>
<keyword evidence="6 12" id="KW-0147">Chitin-binding</keyword>
<sequence length="517" mass="56698">MAFISSIRRVSALCFGGLLLLQIFLIVQPVHAADEDYTCSATKHCSLGCCGSVDPTTGIGTCGMGPDFCGDGCISECDAKSECNPGWGLEWSQAQNCPLNVCCSKFGFCGTSAEFCNGHTVPSPQCPGGKSADKKTIGYYEGWNLGRPCGQMPPEEIPLGWYTHINFAFALVNPTTFHIDDMGPDTAALYSRVTALKQRDPDLEVWIAIGGWSMNDPGPTRTTFSDLAKSTSAQDAFFESLITFMQRHNFDGVDLDWEYPVAPDRGGIQEDFDNYVTLLQRLRARLNLTGKRYGLSITLPAAYWYLRGFNLPELEPHIDWFNIMTYDIHGTWDRTVNAIGPYAYAHTNLTEIQQGLELLWRNNINPERVVLGLGFYGRSFTMKDPGCMHAGCEFTDGAHGGQCTGTPGVLSAAEIVQIIANGATVTLDPVAAVKIVTWNSDQWVSWDDAQTLKMKMDYANLRCLGGTMVWAIDLDDGTLLDALGSNLSRNKKTVLGEIPRYLPDFETPWSALGGSDL</sequence>
<dbReference type="GO" id="GO:0006032">
    <property type="term" value="P:chitin catabolic process"/>
    <property type="evidence" value="ECO:0007669"/>
    <property type="project" value="UniProtKB-KW"/>
</dbReference>
<dbReference type="SUPFAM" id="SSF54556">
    <property type="entry name" value="Chitinase insertion domain"/>
    <property type="match status" value="1"/>
</dbReference>
<dbReference type="GO" id="GO:0005576">
    <property type="term" value="C:extracellular region"/>
    <property type="evidence" value="ECO:0007669"/>
    <property type="project" value="UniProtKB-SubCell"/>
</dbReference>
<evidence type="ECO:0000256" key="1">
    <source>
        <dbReference type="ARBA" id="ARBA00000822"/>
    </source>
</evidence>
<keyword evidence="14" id="KW-0732">Signal</keyword>
<gene>
    <name evidence="17" type="ORF">B0H63DRAFT_518079</name>
</gene>
<name>A0AAE0P7W8_9PEZI</name>
<dbReference type="InterPro" id="IPR011583">
    <property type="entry name" value="Chitinase_II/V-like_cat"/>
</dbReference>
<reference evidence="17" key="2">
    <citation type="submission" date="2023-06" db="EMBL/GenBank/DDBJ databases">
        <authorList>
            <consortium name="Lawrence Berkeley National Laboratory"/>
            <person name="Haridas S."/>
            <person name="Hensen N."/>
            <person name="Bonometti L."/>
            <person name="Westerberg I."/>
            <person name="Brannstrom I.O."/>
            <person name="Guillou S."/>
            <person name="Cros-Aarteil S."/>
            <person name="Calhoun S."/>
            <person name="Kuo A."/>
            <person name="Mondo S."/>
            <person name="Pangilinan J."/>
            <person name="Riley R."/>
            <person name="LaButti K."/>
            <person name="Andreopoulos B."/>
            <person name="Lipzen A."/>
            <person name="Chen C."/>
            <person name="Yanf M."/>
            <person name="Daum C."/>
            <person name="Ng V."/>
            <person name="Clum A."/>
            <person name="Steindorff A."/>
            <person name="Ohm R."/>
            <person name="Martin F."/>
            <person name="Silar P."/>
            <person name="Natvig D."/>
            <person name="Lalanne C."/>
            <person name="Gautier V."/>
            <person name="Ament-velasquez S.L."/>
            <person name="Kruys A."/>
            <person name="Hutchinson M.I."/>
            <person name="Powell A.J."/>
            <person name="Barry K."/>
            <person name="Miller A.N."/>
            <person name="Grigoriev I.V."/>
            <person name="Debuchy R."/>
            <person name="Gladieux P."/>
            <person name="Thoren M.H."/>
            <person name="Johannesson H."/>
        </authorList>
    </citation>
    <scope>NUCLEOTIDE SEQUENCE</scope>
    <source>
        <strain evidence="17">CBS 232.78</strain>
    </source>
</reference>
<dbReference type="InterPro" id="IPR029070">
    <property type="entry name" value="Chitinase_insertion_sf"/>
</dbReference>
<accession>A0AAE0P7W8</accession>
<comment type="catalytic activity">
    <reaction evidence="1">
        <text>Random endo-hydrolysis of N-acetyl-beta-D-glucosaminide (1-&gt;4)-beta-linkages in chitin and chitodextrins.</text>
        <dbReference type="EC" id="3.2.1.14"/>
    </reaction>
</comment>
<dbReference type="PANTHER" id="PTHR11177:SF333">
    <property type="entry name" value="CHITINASE"/>
    <property type="match status" value="1"/>
</dbReference>
<keyword evidence="5" id="KW-0964">Secreted</keyword>
<dbReference type="Gene3D" id="3.20.20.80">
    <property type="entry name" value="Glycosidases"/>
    <property type="match status" value="1"/>
</dbReference>
<evidence type="ECO:0000256" key="10">
    <source>
        <dbReference type="ARBA" id="ARBA00023295"/>
    </source>
</evidence>
<comment type="similarity">
    <text evidence="3">Belongs to the glycosyl hydrolase 18 family. Chitinase class V subfamily.</text>
</comment>
<dbReference type="SUPFAM" id="SSF57016">
    <property type="entry name" value="Plant lectins/antimicrobial peptides"/>
    <property type="match status" value="1"/>
</dbReference>
<evidence type="ECO:0000256" key="6">
    <source>
        <dbReference type="ARBA" id="ARBA00022669"/>
    </source>
</evidence>
<protein>
    <recommendedName>
        <fullName evidence="4">chitinase</fullName>
        <ecNumber evidence="4">3.2.1.14</ecNumber>
    </recommendedName>
</protein>
<evidence type="ECO:0000256" key="14">
    <source>
        <dbReference type="SAM" id="SignalP"/>
    </source>
</evidence>